<reference evidence="1" key="1">
    <citation type="submission" date="2022-11" db="EMBL/GenBank/DDBJ databases">
        <title>Marilongibacter aestuarii gen. nov., sp. nov., isolated from tidal flat sediment.</title>
        <authorList>
            <person name="Jiayan W."/>
        </authorList>
    </citation>
    <scope>NUCLEOTIDE SEQUENCE</scope>
    <source>
        <strain evidence="1">Z1-6</strain>
    </source>
</reference>
<keyword evidence="2" id="KW-1185">Reference proteome</keyword>
<name>A0A9X3FEG4_9BACT</name>
<organism evidence="1 2">
    <name type="scientific">Draconibacterium aestuarii</name>
    <dbReference type="NCBI Taxonomy" id="2998507"/>
    <lineage>
        <taxon>Bacteria</taxon>
        <taxon>Pseudomonadati</taxon>
        <taxon>Bacteroidota</taxon>
        <taxon>Bacteroidia</taxon>
        <taxon>Marinilabiliales</taxon>
        <taxon>Prolixibacteraceae</taxon>
        <taxon>Draconibacterium</taxon>
    </lineage>
</organism>
<gene>
    <name evidence="1" type="ORF">OU798_12540</name>
</gene>
<dbReference type="RefSeq" id="WP_343333510.1">
    <property type="nucleotide sequence ID" value="NZ_JAPOHD010000027.1"/>
</dbReference>
<proteinExistence type="predicted"/>
<evidence type="ECO:0000313" key="1">
    <source>
        <dbReference type="EMBL" id="MCY1721178.1"/>
    </source>
</evidence>
<evidence type="ECO:0000313" key="2">
    <source>
        <dbReference type="Proteomes" id="UP001145087"/>
    </source>
</evidence>
<dbReference type="Proteomes" id="UP001145087">
    <property type="component" value="Unassembled WGS sequence"/>
</dbReference>
<dbReference type="AlphaFoldDB" id="A0A9X3FEG4"/>
<accession>A0A9X3FEG4</accession>
<dbReference type="InterPro" id="IPR003374">
    <property type="entry name" value="ApbE-like_sf"/>
</dbReference>
<dbReference type="Gene3D" id="3.10.520.10">
    <property type="entry name" value="ApbE-like domains"/>
    <property type="match status" value="1"/>
</dbReference>
<sequence>MNQPFKNLLGGFQARTYRSQFNTERFSGIEIKYLETDLWIGVDPESFDERMKEVALAKMESLRKSFDSYIETEPFFKKSLKPFQPSETAPKEAHEMAAAAEKAGIGPMSAVAGLFAREIGEEIIRNFSVKELVIENGGDIYVLLEDELVLSVFAGESILSERIGLVIPAKNKKLGICTSAGTVGPSLSYGIADAVVVVCEDILLADAFATALGNKVKSPDHVEKVIKQAEQYPEIESLLIICEDKVGIKGGNEIRILK</sequence>
<comment type="caution">
    <text evidence="1">The sequence shown here is derived from an EMBL/GenBank/DDBJ whole genome shotgun (WGS) entry which is preliminary data.</text>
</comment>
<dbReference type="EMBL" id="JAPOHD010000027">
    <property type="protein sequence ID" value="MCY1721178.1"/>
    <property type="molecule type" value="Genomic_DNA"/>
</dbReference>
<protein>
    <submittedName>
        <fullName evidence="1">UPF0280 family protein</fullName>
    </submittedName>
</protein>
<dbReference type="SUPFAM" id="SSF143631">
    <property type="entry name" value="ApbE-like"/>
    <property type="match status" value="1"/>
</dbReference>